<gene>
    <name evidence="2" type="ORF">F8C67_07300</name>
</gene>
<accession>A0A6N6RGT4</accession>
<dbReference type="OrthoDB" id="1454383at2"/>
<evidence type="ECO:0000313" key="3">
    <source>
        <dbReference type="Proteomes" id="UP000468650"/>
    </source>
</evidence>
<evidence type="ECO:0000313" key="2">
    <source>
        <dbReference type="EMBL" id="KAB2810386.1"/>
    </source>
</evidence>
<dbReference type="RefSeq" id="WP_151667175.1">
    <property type="nucleotide sequence ID" value="NZ_WBVO01000004.1"/>
</dbReference>
<name>A0A6N6RGT4_9FLAO</name>
<comment type="caution">
    <text evidence="2">The sequence shown here is derived from an EMBL/GenBank/DDBJ whole genome shotgun (WGS) entry which is preliminary data.</text>
</comment>
<dbReference type="AlphaFoldDB" id="A0A6N6RGT4"/>
<organism evidence="2 3">
    <name type="scientific">Phaeocystidibacter luteus</name>
    <dbReference type="NCBI Taxonomy" id="911197"/>
    <lineage>
        <taxon>Bacteria</taxon>
        <taxon>Pseudomonadati</taxon>
        <taxon>Bacteroidota</taxon>
        <taxon>Flavobacteriia</taxon>
        <taxon>Flavobacteriales</taxon>
        <taxon>Phaeocystidibacteraceae</taxon>
        <taxon>Phaeocystidibacter</taxon>
    </lineage>
</organism>
<feature type="signal peptide" evidence="1">
    <location>
        <begin position="1"/>
        <end position="20"/>
    </location>
</feature>
<evidence type="ECO:0000256" key="1">
    <source>
        <dbReference type="SAM" id="SignalP"/>
    </source>
</evidence>
<keyword evidence="1" id="KW-0732">Signal</keyword>
<proteinExistence type="predicted"/>
<keyword evidence="3" id="KW-1185">Reference proteome</keyword>
<reference evidence="2 3" key="1">
    <citation type="submission" date="2019-09" db="EMBL/GenBank/DDBJ databases">
        <title>Genomes of family Cryomorphaceae.</title>
        <authorList>
            <person name="Bowman J.P."/>
        </authorList>
    </citation>
    <scope>NUCLEOTIDE SEQUENCE [LARGE SCALE GENOMIC DNA]</scope>
    <source>
        <strain evidence="2 3">LMG 25704</strain>
    </source>
</reference>
<dbReference type="Proteomes" id="UP000468650">
    <property type="component" value="Unassembled WGS sequence"/>
</dbReference>
<protein>
    <submittedName>
        <fullName evidence="2">Uncharacterized protein</fullName>
    </submittedName>
</protein>
<dbReference type="EMBL" id="WBVO01000004">
    <property type="protein sequence ID" value="KAB2810386.1"/>
    <property type="molecule type" value="Genomic_DNA"/>
</dbReference>
<feature type="chain" id="PRO_5027003765" evidence="1">
    <location>
        <begin position="21"/>
        <end position="257"/>
    </location>
</feature>
<sequence length="257" mass="30029">MKFKVLALLTLVIGSFSSYGQDCDLLKQLEEDVMVQKFTVEERNYSYGVARLDMEVEYECDVINSNVHALNYIIPNLSQGYDELLEEMDSVDRQNKFFAKFKQDTFRYDALREWNAILNGTVQRDTVSTREVMNLAVKFFSIVGLTPEGYYRGKVCAGWSEIPVTEMERNLLLEAFAFSAVFEHTMPSEFDVIEEFKDGLRKLYQLELGTDDEDKLMRARGALYMAMLDSEVLLELLQSEYRERKETLPFYWREMEA</sequence>